<dbReference type="EMBL" id="LPUF01000001">
    <property type="protein sequence ID" value="OQK18209.1"/>
    <property type="molecule type" value="Genomic_DNA"/>
</dbReference>
<name>A0A1V8M9I9_9GAMM</name>
<reference evidence="9 10" key="1">
    <citation type="submission" date="2015-12" db="EMBL/GenBank/DDBJ databases">
        <authorList>
            <person name="Shamseldin A."/>
            <person name="Moawad H."/>
            <person name="Abd El-Rahim W.M."/>
            <person name="Sadowsky M.J."/>
        </authorList>
    </citation>
    <scope>NUCLEOTIDE SEQUENCE [LARGE SCALE GENOMIC DNA]</scope>
    <source>
        <strain evidence="9 10">WF1</strain>
    </source>
</reference>
<dbReference type="Pfam" id="PF03547">
    <property type="entry name" value="Mem_trans"/>
    <property type="match status" value="1"/>
</dbReference>
<keyword evidence="4" id="KW-1003">Cell membrane</keyword>
<comment type="subcellular location">
    <subcellularLocation>
        <location evidence="1">Cell membrane</location>
        <topology evidence="1">Multi-pass membrane protein</topology>
    </subcellularLocation>
</comment>
<keyword evidence="5 8" id="KW-0812">Transmembrane</keyword>
<evidence type="ECO:0000256" key="1">
    <source>
        <dbReference type="ARBA" id="ARBA00004651"/>
    </source>
</evidence>
<feature type="transmembrane region" description="Helical" evidence="8">
    <location>
        <begin position="195"/>
        <end position="215"/>
    </location>
</feature>
<evidence type="ECO:0000256" key="2">
    <source>
        <dbReference type="ARBA" id="ARBA00010145"/>
    </source>
</evidence>
<evidence type="ECO:0000256" key="3">
    <source>
        <dbReference type="ARBA" id="ARBA00022448"/>
    </source>
</evidence>
<keyword evidence="3" id="KW-0813">Transport</keyword>
<dbReference type="PANTHER" id="PTHR36838:SF3">
    <property type="entry name" value="TRANSPORTER AUXIN EFFLUX CARRIER EC FAMILY"/>
    <property type="match status" value="1"/>
</dbReference>
<feature type="transmembrane region" description="Helical" evidence="8">
    <location>
        <begin position="166"/>
        <end position="189"/>
    </location>
</feature>
<organism evidence="9 10">
    <name type="scientific">Methyloprofundus sedimenti</name>
    <dbReference type="NCBI Taxonomy" id="1420851"/>
    <lineage>
        <taxon>Bacteria</taxon>
        <taxon>Pseudomonadati</taxon>
        <taxon>Pseudomonadota</taxon>
        <taxon>Gammaproteobacteria</taxon>
        <taxon>Methylococcales</taxon>
        <taxon>Methylococcaceae</taxon>
        <taxon>Methyloprofundus</taxon>
    </lineage>
</organism>
<dbReference type="AlphaFoldDB" id="A0A1V8M9I9"/>
<evidence type="ECO:0000256" key="7">
    <source>
        <dbReference type="ARBA" id="ARBA00023136"/>
    </source>
</evidence>
<dbReference type="GO" id="GO:0005886">
    <property type="term" value="C:plasma membrane"/>
    <property type="evidence" value="ECO:0007669"/>
    <property type="project" value="UniProtKB-SubCell"/>
</dbReference>
<comment type="similarity">
    <text evidence="2">Belongs to the auxin efflux carrier (TC 2.A.69) family.</text>
</comment>
<evidence type="ECO:0008006" key="11">
    <source>
        <dbReference type="Google" id="ProtNLM"/>
    </source>
</evidence>
<dbReference type="OrthoDB" id="5870554at2"/>
<dbReference type="Gene3D" id="1.20.1530.20">
    <property type="match status" value="1"/>
</dbReference>
<dbReference type="InterPro" id="IPR038770">
    <property type="entry name" value="Na+/solute_symporter_sf"/>
</dbReference>
<feature type="transmembrane region" description="Helical" evidence="8">
    <location>
        <begin position="282"/>
        <end position="308"/>
    </location>
</feature>
<dbReference type="STRING" id="1420851.AU255_10340"/>
<feature type="transmembrane region" description="Helical" evidence="8">
    <location>
        <begin position="99"/>
        <end position="118"/>
    </location>
</feature>
<evidence type="ECO:0000313" key="9">
    <source>
        <dbReference type="EMBL" id="OQK18209.1"/>
    </source>
</evidence>
<keyword evidence="10" id="KW-1185">Reference proteome</keyword>
<evidence type="ECO:0000256" key="5">
    <source>
        <dbReference type="ARBA" id="ARBA00022692"/>
    </source>
</evidence>
<feature type="transmembrane region" description="Helical" evidence="8">
    <location>
        <begin position="6"/>
        <end position="22"/>
    </location>
</feature>
<dbReference type="RefSeq" id="WP_080522815.1">
    <property type="nucleotide sequence ID" value="NZ_LPUF01000001.1"/>
</dbReference>
<dbReference type="InterPro" id="IPR004776">
    <property type="entry name" value="Mem_transp_PIN-like"/>
</dbReference>
<evidence type="ECO:0000256" key="6">
    <source>
        <dbReference type="ARBA" id="ARBA00022989"/>
    </source>
</evidence>
<sequence>MQVFNTVMPILTIVLLGFLSANRQHLKQSDCDALAKFAFDYVIPMLLFIGTVNAKIPASMQWEFLFAYYAVLLFIYALAIFLGKILFQFSAAEQSVFSMGAAYSNATIVGIPVCLYALGESAILPLLIIISIHNLILFTLGFIIAERSAFSMASLLQNILGIIRQLITSPITCSLIMGGLVNIFKIPIYPPLKEAITLMSQAAIPTALFVLGTTLNKYKIQGHIAPALVIVLLKNIIFPFLVWVLVFHVFSVAPLWASVALLTSAMPVGISAYIFSQKFQVCVAPIATSIIISTITSIVTLSFLIAYVQSIF</sequence>
<protein>
    <recommendedName>
        <fullName evidence="11">Transporter</fullName>
    </recommendedName>
</protein>
<comment type="caution">
    <text evidence="9">The sequence shown here is derived from an EMBL/GenBank/DDBJ whole genome shotgun (WGS) entry which is preliminary data.</text>
</comment>
<feature type="transmembrane region" description="Helical" evidence="8">
    <location>
        <begin position="227"/>
        <end position="249"/>
    </location>
</feature>
<feature type="transmembrane region" description="Helical" evidence="8">
    <location>
        <begin position="34"/>
        <end position="54"/>
    </location>
</feature>
<proteinExistence type="inferred from homology"/>
<evidence type="ECO:0000256" key="8">
    <source>
        <dbReference type="SAM" id="Phobius"/>
    </source>
</evidence>
<accession>A0A1V8M9I9</accession>
<feature type="transmembrane region" description="Helical" evidence="8">
    <location>
        <begin position="66"/>
        <end position="87"/>
    </location>
</feature>
<dbReference type="PANTHER" id="PTHR36838">
    <property type="entry name" value="AUXIN EFFLUX CARRIER FAMILY PROTEIN"/>
    <property type="match status" value="1"/>
</dbReference>
<dbReference type="GO" id="GO:0055085">
    <property type="term" value="P:transmembrane transport"/>
    <property type="evidence" value="ECO:0007669"/>
    <property type="project" value="InterPro"/>
</dbReference>
<evidence type="ECO:0000313" key="10">
    <source>
        <dbReference type="Proteomes" id="UP000191980"/>
    </source>
</evidence>
<keyword evidence="7 8" id="KW-0472">Membrane</keyword>
<dbReference type="Proteomes" id="UP000191980">
    <property type="component" value="Unassembled WGS sequence"/>
</dbReference>
<evidence type="ECO:0000256" key="4">
    <source>
        <dbReference type="ARBA" id="ARBA00022475"/>
    </source>
</evidence>
<feature type="transmembrane region" description="Helical" evidence="8">
    <location>
        <begin position="255"/>
        <end position="275"/>
    </location>
</feature>
<keyword evidence="6 8" id="KW-1133">Transmembrane helix</keyword>
<feature type="transmembrane region" description="Helical" evidence="8">
    <location>
        <begin position="124"/>
        <end position="145"/>
    </location>
</feature>
<gene>
    <name evidence="9" type="ORF">AU255_10340</name>
</gene>